<comment type="caution">
    <text evidence="2">The sequence shown here is derived from an EMBL/GenBank/DDBJ whole genome shotgun (WGS) entry which is preliminary data.</text>
</comment>
<keyword evidence="3" id="KW-1185">Reference proteome</keyword>
<sequence>MEPTKAKKTLKQCLESLPQELWNEIYDLTFSTPDLDPRTHVTGQRLKSWILFTANPPSTMVHISKNYKPPWQLQICRQMREEFSRAYYTSTFVGNASDIFAWASSKRKSQQRRIESIHCWVREEEPEIAIMGTLLAYYEQSDILRKRLKELMVPSIVVLAQQMRHDFHETTPPAPQPFHQLLHQNPAPCPKSSSTKTPFLRYSQQMRQDFHETYYNTTFVGYTPDMVSWFRSLHNHDRALVKSIQCWLVSGARRARVYPARSRGFLRGCKTYSCTFDDLGAKEAKYCLYKDCIEKKLRDGKGQ</sequence>
<evidence type="ECO:0000313" key="2">
    <source>
        <dbReference type="EMBL" id="KXS93751.1"/>
    </source>
</evidence>
<proteinExistence type="predicted"/>
<gene>
    <name evidence="2" type="ORF">AC579_19</name>
</gene>
<dbReference type="Proteomes" id="UP000073492">
    <property type="component" value="Unassembled WGS sequence"/>
</dbReference>
<evidence type="ECO:0000256" key="1">
    <source>
        <dbReference type="SAM" id="MobiDB-lite"/>
    </source>
</evidence>
<organism evidence="2 3">
    <name type="scientific">Pseudocercospora musae</name>
    <dbReference type="NCBI Taxonomy" id="113226"/>
    <lineage>
        <taxon>Eukaryota</taxon>
        <taxon>Fungi</taxon>
        <taxon>Dikarya</taxon>
        <taxon>Ascomycota</taxon>
        <taxon>Pezizomycotina</taxon>
        <taxon>Dothideomycetes</taxon>
        <taxon>Dothideomycetidae</taxon>
        <taxon>Mycosphaerellales</taxon>
        <taxon>Mycosphaerellaceae</taxon>
        <taxon>Pseudocercospora</taxon>
    </lineage>
</organism>
<protein>
    <recommendedName>
        <fullName evidence="4">F-box domain-containing protein</fullName>
    </recommendedName>
</protein>
<name>A0A139GU92_9PEZI</name>
<reference evidence="2 3" key="1">
    <citation type="submission" date="2015-07" db="EMBL/GenBank/DDBJ databases">
        <title>Comparative genomics of the Sigatoka disease complex on banana suggests a link between parallel evolutionary changes in Pseudocercospora fijiensis and Pseudocercospora eumusae and increased virulence on the banana host.</title>
        <authorList>
            <person name="Chang T.-C."/>
            <person name="Salvucci A."/>
            <person name="Crous P.W."/>
            <person name="Stergiopoulos I."/>
        </authorList>
    </citation>
    <scope>NUCLEOTIDE SEQUENCE [LARGE SCALE GENOMIC DNA]</scope>
    <source>
        <strain evidence="2 3">CBS 116634</strain>
    </source>
</reference>
<evidence type="ECO:0000313" key="3">
    <source>
        <dbReference type="Proteomes" id="UP000073492"/>
    </source>
</evidence>
<dbReference type="EMBL" id="LFZO01001091">
    <property type="protein sequence ID" value="KXS93751.1"/>
    <property type="molecule type" value="Genomic_DNA"/>
</dbReference>
<dbReference type="OrthoDB" id="3650741at2759"/>
<evidence type="ECO:0008006" key="4">
    <source>
        <dbReference type="Google" id="ProtNLM"/>
    </source>
</evidence>
<feature type="region of interest" description="Disordered" evidence="1">
    <location>
        <begin position="174"/>
        <end position="195"/>
    </location>
</feature>
<dbReference type="AlphaFoldDB" id="A0A139GU92"/>
<accession>A0A139GU92</accession>